<dbReference type="InterPro" id="IPR003877">
    <property type="entry name" value="SPRY_dom"/>
</dbReference>
<dbReference type="CDD" id="cd12872">
    <property type="entry name" value="SPRY_Ash2"/>
    <property type="match status" value="1"/>
</dbReference>
<accession>A0A6S7FQB2</accession>
<keyword evidence="4" id="KW-0808">Transferase</keyword>
<sequence>MAENLEENMSAKVIEIGDEDGIENVPGRLKDGEKPQLEIVNDIEMASEEITSEEKVDVKDVIAVSTESTLPEHEMPLPVAKQQEQVQSIAMTTSKPASVRPAPAPYGSTGTKSRSETTKFGRKGKRKIDSGQGTSATKKSKGEPAQQRLPSHGYPLEHPFNKDGYRYILAEEDPNAPKSNFDLESWAGKPIPGELYRVALHHKVYLTSHDRAPQLKISDDRLSVTGEKGYSMVRATHGVNRGNWFFEVTVEDMPEGTASRVGWSQLYGNLQAPLGYDKFGYSIRSKKGTVFHQSRGKHYSDGYATGDVIGIFISLPENNQPGAMFLPPTYKANALIKFKSFLYYEEKDRVDQTEKELSPLEGSKIVYYQNGQSKGVAVENIFGGTYYPAISLYKNATVSINFGPEFKFPPKDVDFKPISEKPEQMFTEQALSDLLFNVDFLNNPTDYSEKLPFLANAKKK</sequence>
<gene>
    <name evidence="4" type="ORF">PACLA_8A074951</name>
</gene>
<keyword evidence="4" id="KW-0489">Methyltransferase</keyword>
<reference evidence="4" key="1">
    <citation type="submission" date="2020-04" db="EMBL/GenBank/DDBJ databases">
        <authorList>
            <person name="Alioto T."/>
            <person name="Alioto T."/>
            <person name="Gomez Garrido J."/>
        </authorList>
    </citation>
    <scope>NUCLEOTIDE SEQUENCE</scope>
    <source>
        <strain evidence="4">A484AB</strain>
    </source>
</reference>
<dbReference type="GO" id="GO:0032259">
    <property type="term" value="P:methylation"/>
    <property type="evidence" value="ECO:0007669"/>
    <property type="project" value="UniProtKB-KW"/>
</dbReference>
<dbReference type="EMBL" id="CACRXK020000171">
    <property type="protein sequence ID" value="CAB3979143.1"/>
    <property type="molecule type" value="Genomic_DNA"/>
</dbReference>
<organism evidence="4 5">
    <name type="scientific">Paramuricea clavata</name>
    <name type="common">Red gorgonian</name>
    <name type="synonym">Violescent sea-whip</name>
    <dbReference type="NCBI Taxonomy" id="317549"/>
    <lineage>
        <taxon>Eukaryota</taxon>
        <taxon>Metazoa</taxon>
        <taxon>Cnidaria</taxon>
        <taxon>Anthozoa</taxon>
        <taxon>Octocorallia</taxon>
        <taxon>Malacalcyonacea</taxon>
        <taxon>Plexauridae</taxon>
        <taxon>Paramuricea</taxon>
    </lineage>
</organism>
<comment type="subcellular location">
    <subcellularLocation>
        <location evidence="1">Nucleus</location>
    </subcellularLocation>
</comment>
<keyword evidence="2" id="KW-0539">Nucleus</keyword>
<proteinExistence type="predicted"/>
<dbReference type="GO" id="GO:0048188">
    <property type="term" value="C:Set1C/COMPASS complex"/>
    <property type="evidence" value="ECO:0007669"/>
    <property type="project" value="InterPro"/>
</dbReference>
<evidence type="ECO:0000313" key="5">
    <source>
        <dbReference type="Proteomes" id="UP001152795"/>
    </source>
</evidence>
<feature type="region of interest" description="Disordered" evidence="3">
    <location>
        <begin position="67"/>
        <end position="156"/>
    </location>
</feature>
<dbReference type="PANTHER" id="PTHR10598:SF0">
    <property type="entry name" value="SET1_ASH2 HISTONE METHYLTRANSFERASE COMPLEX SUBUNIT ASH2"/>
    <property type="match status" value="1"/>
</dbReference>
<dbReference type="PANTHER" id="PTHR10598">
    <property type="entry name" value="SET1/ASH2 HISTONE METHYLTRANSFERASE COMPLEX SUBUNIT ASH2"/>
    <property type="match status" value="1"/>
</dbReference>
<dbReference type="PROSITE" id="PS50188">
    <property type="entry name" value="B302_SPRY"/>
    <property type="match status" value="1"/>
</dbReference>
<name>A0A6S7FQB2_PARCT</name>
<evidence type="ECO:0000256" key="3">
    <source>
        <dbReference type="SAM" id="MobiDB-lite"/>
    </source>
</evidence>
<dbReference type="OrthoDB" id="10266026at2759"/>
<protein>
    <submittedName>
        <fullName evidence="4">Set1 Ash2 histone methyltransferase complex subunit ASH2 isoform X2</fullName>
    </submittedName>
</protein>
<keyword evidence="5" id="KW-1185">Reference proteome</keyword>
<dbReference type="GO" id="GO:0000976">
    <property type="term" value="F:transcription cis-regulatory region binding"/>
    <property type="evidence" value="ECO:0007669"/>
    <property type="project" value="TreeGrafter"/>
</dbReference>
<dbReference type="InterPro" id="IPR013320">
    <property type="entry name" value="ConA-like_dom_sf"/>
</dbReference>
<feature type="compositionally biased region" description="Polar residues" evidence="3">
    <location>
        <begin position="82"/>
        <end position="96"/>
    </location>
</feature>
<dbReference type="InterPro" id="IPR037353">
    <property type="entry name" value="ASH2"/>
</dbReference>
<evidence type="ECO:0000313" key="4">
    <source>
        <dbReference type="EMBL" id="CAB3979143.1"/>
    </source>
</evidence>
<dbReference type="Gene3D" id="2.60.120.920">
    <property type="match status" value="1"/>
</dbReference>
<dbReference type="AlphaFoldDB" id="A0A6S7FQB2"/>
<dbReference type="SMART" id="SM00449">
    <property type="entry name" value="SPRY"/>
    <property type="match status" value="1"/>
</dbReference>
<dbReference type="SUPFAM" id="SSF49899">
    <property type="entry name" value="Concanavalin A-like lectins/glucanases"/>
    <property type="match status" value="1"/>
</dbReference>
<dbReference type="InterPro" id="IPR001870">
    <property type="entry name" value="B30.2/SPRY"/>
</dbReference>
<dbReference type="InterPro" id="IPR043136">
    <property type="entry name" value="B30.2/SPRY_sf"/>
</dbReference>
<dbReference type="Pfam" id="PF00622">
    <property type="entry name" value="SPRY"/>
    <property type="match status" value="1"/>
</dbReference>
<comment type="caution">
    <text evidence="4">The sequence shown here is derived from an EMBL/GenBank/DDBJ whole genome shotgun (WGS) entry which is preliminary data.</text>
</comment>
<evidence type="ECO:0000256" key="1">
    <source>
        <dbReference type="ARBA" id="ARBA00004123"/>
    </source>
</evidence>
<evidence type="ECO:0000256" key="2">
    <source>
        <dbReference type="ARBA" id="ARBA00023242"/>
    </source>
</evidence>
<dbReference type="Proteomes" id="UP001152795">
    <property type="component" value="Unassembled WGS sequence"/>
</dbReference>
<dbReference type="GO" id="GO:0008168">
    <property type="term" value="F:methyltransferase activity"/>
    <property type="evidence" value="ECO:0007669"/>
    <property type="project" value="UniProtKB-KW"/>
</dbReference>